<accession>A0A6M3T8J2</accession>
<dbReference type="InterPro" id="IPR015947">
    <property type="entry name" value="PUA-like_sf"/>
</dbReference>
<proteinExistence type="predicted"/>
<dbReference type="EMBL" id="MN734439">
    <property type="protein sequence ID" value="QJD54544.1"/>
    <property type="molecule type" value="Genomic_DNA"/>
</dbReference>
<name>A0A6M3T8J2_9CAUD</name>
<keyword evidence="3" id="KW-1185">Reference proteome</keyword>
<organism evidence="2 3">
    <name type="scientific">Sphingomonas phage Kharn</name>
    <dbReference type="NCBI Taxonomy" id="2686312"/>
    <lineage>
        <taxon>Viruses</taxon>
        <taxon>Duplodnaviria</taxon>
        <taxon>Heunggongvirae</taxon>
        <taxon>Uroviricota</taxon>
        <taxon>Caudoviricetes</taxon>
        <taxon>Johnpaulvirinae</taxon>
        <taxon>Kharnvirus</taxon>
        <taxon>Kharnvirus kharn</taxon>
    </lineage>
</organism>
<dbReference type="GeneID" id="79585616"/>
<dbReference type="Pfam" id="PF12961">
    <property type="entry name" value="DUF3850"/>
    <property type="match status" value="1"/>
</dbReference>
<reference evidence="2 3" key="1">
    <citation type="submission" date="2019-11" db="EMBL/GenBank/DDBJ databases">
        <authorList>
            <person name="Hylling O."/>
            <person name="Hansen L.H."/>
            <person name="Johansen A."/>
        </authorList>
    </citation>
    <scope>NUCLEOTIDE SEQUENCE [LARGE SCALE GENOMIC DNA]</scope>
</reference>
<dbReference type="Gene3D" id="2.30.130.30">
    <property type="entry name" value="Hypothetical protein"/>
    <property type="match status" value="1"/>
</dbReference>
<dbReference type="InterPro" id="IPR039440">
    <property type="entry name" value="DUF3850"/>
</dbReference>
<sequence>MNMHELKCHPHFFAAIAAGKKTFEIRRNDRDYRVGDMLNLREYDPTFGNTGRTLAGLEVVYIMLAEDFPAILPGFVIMGLRGVPSMAIEDSREDKAKAIGEVVAELPLTKRLEACYDYRNIAGLPLPDDNKCETCGRGPCQFPKGKDG</sequence>
<dbReference type="SUPFAM" id="SSF88697">
    <property type="entry name" value="PUA domain-like"/>
    <property type="match status" value="1"/>
</dbReference>
<dbReference type="RefSeq" id="YP_010738250.1">
    <property type="nucleotide sequence ID" value="NC_073024.1"/>
</dbReference>
<evidence type="ECO:0000313" key="2">
    <source>
        <dbReference type="EMBL" id="QJD54544.1"/>
    </source>
</evidence>
<protein>
    <recommendedName>
        <fullName evidence="1">DUF3850 domain-containing protein</fullName>
    </recommendedName>
</protein>
<evidence type="ECO:0000313" key="3">
    <source>
        <dbReference type="Proteomes" id="UP000501971"/>
    </source>
</evidence>
<dbReference type="Proteomes" id="UP000501971">
    <property type="component" value="Segment"/>
</dbReference>
<feature type="domain" description="DUF3850" evidence="1">
    <location>
        <begin position="3"/>
        <end position="80"/>
    </location>
</feature>
<dbReference type="KEGG" id="vg:79585616"/>
<evidence type="ECO:0000259" key="1">
    <source>
        <dbReference type="Pfam" id="PF12961"/>
    </source>
</evidence>